<name>A0ABQ5FG77_9ASTR</name>
<dbReference type="EMBL" id="BQNB010017332">
    <property type="protein sequence ID" value="GJT61965.1"/>
    <property type="molecule type" value="Genomic_DNA"/>
</dbReference>
<dbReference type="Proteomes" id="UP001151760">
    <property type="component" value="Unassembled WGS sequence"/>
</dbReference>
<dbReference type="InterPro" id="IPR013103">
    <property type="entry name" value="RVT_2"/>
</dbReference>
<evidence type="ECO:0000313" key="3">
    <source>
        <dbReference type="Proteomes" id="UP001151760"/>
    </source>
</evidence>
<feature type="domain" description="Reverse transcriptase Ty1/copia-type" evidence="1">
    <location>
        <begin position="7"/>
        <end position="56"/>
    </location>
</feature>
<dbReference type="Pfam" id="PF07727">
    <property type="entry name" value="RVT_2"/>
    <property type="match status" value="1"/>
</dbReference>
<reference evidence="2" key="1">
    <citation type="journal article" date="2022" name="Int. J. Mol. Sci.">
        <title>Draft Genome of Tanacetum Coccineum: Genomic Comparison of Closely Related Tanacetum-Family Plants.</title>
        <authorList>
            <person name="Yamashiro T."/>
            <person name="Shiraishi A."/>
            <person name="Nakayama K."/>
            <person name="Satake H."/>
        </authorList>
    </citation>
    <scope>NUCLEOTIDE SEQUENCE</scope>
</reference>
<reference evidence="2" key="2">
    <citation type="submission" date="2022-01" db="EMBL/GenBank/DDBJ databases">
        <authorList>
            <person name="Yamashiro T."/>
            <person name="Shiraishi A."/>
            <person name="Satake H."/>
            <person name="Nakayama K."/>
        </authorList>
    </citation>
    <scope>NUCLEOTIDE SEQUENCE</scope>
</reference>
<comment type="caution">
    <text evidence="2">The sequence shown here is derived from an EMBL/GenBank/DDBJ whole genome shotgun (WGS) entry which is preliminary data.</text>
</comment>
<protein>
    <submittedName>
        <fullName evidence="2">Retrovirus-related pol polyprotein from transposon TNT 1-94</fullName>
    </submittedName>
</protein>
<proteinExistence type="predicted"/>
<sequence length="234" mass="26750">MKLLWKNKKDEDNTLIRNKARLVAKGYRQEDRIDFEESFVPVTRLEACQNVHSICCIQVIHNLSDGHQKCMLVRRMDSLILNIQKKCIVLEKHFMDRNKLQEHGTMSSPNSRYLKVLLKSKYALEILKKHGMDKCDSIGAPMPTTSKLDADLSCLDTCKSTSRGIQFLGDIIVSLSSKKQDCTVMSIAEAETQYQLADLFTKSLSKERFEYLVGRLGMRCLTPEELEVVTKKTA</sequence>
<evidence type="ECO:0000259" key="1">
    <source>
        <dbReference type="Pfam" id="PF07727"/>
    </source>
</evidence>
<evidence type="ECO:0000313" key="2">
    <source>
        <dbReference type="EMBL" id="GJT61965.1"/>
    </source>
</evidence>
<organism evidence="2 3">
    <name type="scientific">Tanacetum coccineum</name>
    <dbReference type="NCBI Taxonomy" id="301880"/>
    <lineage>
        <taxon>Eukaryota</taxon>
        <taxon>Viridiplantae</taxon>
        <taxon>Streptophyta</taxon>
        <taxon>Embryophyta</taxon>
        <taxon>Tracheophyta</taxon>
        <taxon>Spermatophyta</taxon>
        <taxon>Magnoliopsida</taxon>
        <taxon>eudicotyledons</taxon>
        <taxon>Gunneridae</taxon>
        <taxon>Pentapetalae</taxon>
        <taxon>asterids</taxon>
        <taxon>campanulids</taxon>
        <taxon>Asterales</taxon>
        <taxon>Asteraceae</taxon>
        <taxon>Asteroideae</taxon>
        <taxon>Anthemideae</taxon>
        <taxon>Anthemidinae</taxon>
        <taxon>Tanacetum</taxon>
    </lineage>
</organism>
<accession>A0ABQ5FG77</accession>
<keyword evidence="3" id="KW-1185">Reference proteome</keyword>
<gene>
    <name evidence="2" type="ORF">Tco_1005498</name>
</gene>